<dbReference type="EMBL" id="KZ679680">
    <property type="protein sequence ID" value="PTB54953.1"/>
    <property type="molecule type" value="Genomic_DNA"/>
</dbReference>
<evidence type="ECO:0000313" key="2">
    <source>
        <dbReference type="Proteomes" id="UP000241690"/>
    </source>
</evidence>
<dbReference type="Proteomes" id="UP000241690">
    <property type="component" value="Unassembled WGS sequence"/>
</dbReference>
<dbReference type="RefSeq" id="XP_024774630.1">
    <property type="nucleotide sequence ID" value="XM_024915129.1"/>
</dbReference>
<proteinExistence type="predicted"/>
<reference evidence="1 2" key="1">
    <citation type="submission" date="2016-07" db="EMBL/GenBank/DDBJ databases">
        <title>Multiple horizontal gene transfer events from other fungi enriched the ability of initially mycotrophic Trichoderma (Ascomycota) to feed on dead plant biomass.</title>
        <authorList>
            <consortium name="DOE Joint Genome Institute"/>
            <person name="Aerts A."/>
            <person name="Atanasova L."/>
            <person name="Chenthamara K."/>
            <person name="Zhang J."/>
            <person name="Grujic M."/>
            <person name="Henrissat B."/>
            <person name="Kuo A."/>
            <person name="Salamov A."/>
            <person name="Lipzen A."/>
            <person name="Labutti K."/>
            <person name="Barry K."/>
            <person name="Miao Y."/>
            <person name="Rahimi M.J."/>
            <person name="Shen Q."/>
            <person name="Grigoriev I.V."/>
            <person name="Kubicek C.P."/>
            <person name="Druzhinina I.S."/>
        </authorList>
    </citation>
    <scope>NUCLEOTIDE SEQUENCE [LARGE SCALE GENOMIC DNA]</scope>
    <source>
        <strain evidence="1 2">CBS 226.95</strain>
    </source>
</reference>
<gene>
    <name evidence="1" type="ORF">M431DRAFT_434167</name>
</gene>
<keyword evidence="2" id="KW-1185">Reference proteome</keyword>
<protein>
    <submittedName>
        <fullName evidence="1">Uncharacterized protein</fullName>
    </submittedName>
</protein>
<organism evidence="1 2">
    <name type="scientific">Trichoderma harzianum CBS 226.95</name>
    <dbReference type="NCBI Taxonomy" id="983964"/>
    <lineage>
        <taxon>Eukaryota</taxon>
        <taxon>Fungi</taxon>
        <taxon>Dikarya</taxon>
        <taxon>Ascomycota</taxon>
        <taxon>Pezizomycotina</taxon>
        <taxon>Sordariomycetes</taxon>
        <taxon>Hypocreomycetidae</taxon>
        <taxon>Hypocreales</taxon>
        <taxon>Hypocreaceae</taxon>
        <taxon>Trichoderma</taxon>
    </lineage>
</organism>
<name>A0A2T4AD63_TRIHA</name>
<dbReference type="GeneID" id="36623695"/>
<evidence type="ECO:0000313" key="1">
    <source>
        <dbReference type="EMBL" id="PTB54953.1"/>
    </source>
</evidence>
<dbReference type="AlphaFoldDB" id="A0A2T4AD63"/>
<accession>A0A2T4AD63</accession>
<sequence>MPIKLPPHFNFFPSLTKHFCTSVFLPSPCSAAVCSVLCLFRPSGLLAKSPLRICHSSARGHPVAFLSRRDKRLFHPPSSGPSCSCTAPSVACNLRIGTRARDRVGVA</sequence>